<dbReference type="Proteomes" id="UP000703269">
    <property type="component" value="Unassembled WGS sequence"/>
</dbReference>
<reference evidence="2 3" key="1">
    <citation type="submission" date="2021-08" db="EMBL/GenBank/DDBJ databases">
        <title>Draft Genome Sequence of Phanerochaete sordida strain YK-624.</title>
        <authorList>
            <person name="Mori T."/>
            <person name="Dohra H."/>
            <person name="Suzuki T."/>
            <person name="Kawagishi H."/>
            <person name="Hirai H."/>
        </authorList>
    </citation>
    <scope>NUCLEOTIDE SEQUENCE [LARGE SCALE GENOMIC DNA]</scope>
    <source>
        <strain evidence="2 3">YK-624</strain>
    </source>
</reference>
<sequence>MRLDVATHRRPRRTARAFAGPPRHRRSPRGQRCGETHSSASPGEHFLPRTRPKLQFTCARHSVPCAAARPATTCAAVLFGSAALRGADDLRGHACMTETASAAHPGAAVRLCAGRATTNASLQPRRQA</sequence>
<organism evidence="2 3">
    <name type="scientific">Phanerochaete sordida</name>
    <dbReference type="NCBI Taxonomy" id="48140"/>
    <lineage>
        <taxon>Eukaryota</taxon>
        <taxon>Fungi</taxon>
        <taxon>Dikarya</taxon>
        <taxon>Basidiomycota</taxon>
        <taxon>Agaricomycotina</taxon>
        <taxon>Agaricomycetes</taxon>
        <taxon>Polyporales</taxon>
        <taxon>Phanerochaetaceae</taxon>
        <taxon>Phanerochaete</taxon>
    </lineage>
</organism>
<proteinExistence type="predicted"/>
<protein>
    <submittedName>
        <fullName evidence="2">Uncharacterized protein</fullName>
    </submittedName>
</protein>
<evidence type="ECO:0000313" key="2">
    <source>
        <dbReference type="EMBL" id="GJF00370.1"/>
    </source>
</evidence>
<comment type="caution">
    <text evidence="2">The sequence shown here is derived from an EMBL/GenBank/DDBJ whole genome shotgun (WGS) entry which is preliminary data.</text>
</comment>
<accession>A0A9P3GX47</accession>
<evidence type="ECO:0000313" key="3">
    <source>
        <dbReference type="Proteomes" id="UP000703269"/>
    </source>
</evidence>
<dbReference type="EMBL" id="BPQB01000148">
    <property type="protein sequence ID" value="GJF00370.1"/>
    <property type="molecule type" value="Genomic_DNA"/>
</dbReference>
<feature type="region of interest" description="Disordered" evidence="1">
    <location>
        <begin position="1"/>
        <end position="48"/>
    </location>
</feature>
<gene>
    <name evidence="2" type="ORF">PsYK624_166560</name>
</gene>
<keyword evidence="3" id="KW-1185">Reference proteome</keyword>
<evidence type="ECO:0000256" key="1">
    <source>
        <dbReference type="SAM" id="MobiDB-lite"/>
    </source>
</evidence>
<name>A0A9P3GX47_9APHY</name>
<dbReference type="AlphaFoldDB" id="A0A9P3GX47"/>